<accession>A0A9P7B4J3</accession>
<gene>
    <name evidence="1" type="ORF">C6P46_006028</name>
</gene>
<sequence>MAFDDFRSLIYELSSFTLELSRPLDDYGETNPYRIAFMALQGWRHVMTATFEPLFRHHSDQQVARNRQALINTLLHLLPTAWDMASKRSFGPDHHPQDLAEELGVPPLNRQELLRNNPNKEEIELYFKLTSPLETLEPEMASMVHNLRVLSYEFTPSHLRPRGH</sequence>
<protein>
    <submittedName>
        <fullName evidence="1">Uncharacterized protein</fullName>
    </submittedName>
</protein>
<reference evidence="1 2" key="1">
    <citation type="submission" date="2020-11" db="EMBL/GenBank/DDBJ databases">
        <title>Kefir isolates.</title>
        <authorList>
            <person name="Marcisauskas S."/>
            <person name="Kim Y."/>
            <person name="Blasche S."/>
        </authorList>
    </citation>
    <scope>NUCLEOTIDE SEQUENCE [LARGE SCALE GENOMIC DNA]</scope>
    <source>
        <strain evidence="1 2">KR</strain>
    </source>
</reference>
<proteinExistence type="predicted"/>
<comment type="caution">
    <text evidence="1">The sequence shown here is derived from an EMBL/GenBank/DDBJ whole genome shotgun (WGS) entry which is preliminary data.</text>
</comment>
<name>A0A9P7B4J3_RHOMI</name>
<evidence type="ECO:0000313" key="1">
    <source>
        <dbReference type="EMBL" id="KAG0658152.1"/>
    </source>
</evidence>
<dbReference type="AlphaFoldDB" id="A0A9P7B4J3"/>
<organism evidence="1 2">
    <name type="scientific">Rhodotorula mucilaginosa</name>
    <name type="common">Yeast</name>
    <name type="synonym">Rhodotorula rubra</name>
    <dbReference type="NCBI Taxonomy" id="5537"/>
    <lineage>
        <taxon>Eukaryota</taxon>
        <taxon>Fungi</taxon>
        <taxon>Dikarya</taxon>
        <taxon>Basidiomycota</taxon>
        <taxon>Pucciniomycotina</taxon>
        <taxon>Microbotryomycetes</taxon>
        <taxon>Sporidiobolales</taxon>
        <taxon>Sporidiobolaceae</taxon>
        <taxon>Rhodotorula</taxon>
    </lineage>
</organism>
<dbReference type="EMBL" id="PUHQ01000070">
    <property type="protein sequence ID" value="KAG0658152.1"/>
    <property type="molecule type" value="Genomic_DNA"/>
</dbReference>
<dbReference type="Proteomes" id="UP000777482">
    <property type="component" value="Unassembled WGS sequence"/>
</dbReference>
<evidence type="ECO:0000313" key="2">
    <source>
        <dbReference type="Proteomes" id="UP000777482"/>
    </source>
</evidence>
<dbReference type="OrthoDB" id="10458741at2759"/>
<keyword evidence="2" id="KW-1185">Reference proteome</keyword>